<dbReference type="Gene3D" id="1.20.1070.10">
    <property type="entry name" value="Rhodopsin 7-helix transmembrane proteins"/>
    <property type="match status" value="1"/>
</dbReference>
<reference evidence="14" key="3">
    <citation type="submission" date="2025-09" db="UniProtKB">
        <authorList>
            <consortium name="Ensembl"/>
        </authorList>
    </citation>
    <scope>IDENTIFICATION</scope>
</reference>
<keyword evidence="8 12" id="KW-0472">Membrane</keyword>
<evidence type="ECO:0000256" key="4">
    <source>
        <dbReference type="ARBA" id="ARBA00022606"/>
    </source>
</evidence>
<evidence type="ECO:0000256" key="11">
    <source>
        <dbReference type="RuleBase" id="RU004423"/>
    </source>
</evidence>
<evidence type="ECO:0000256" key="8">
    <source>
        <dbReference type="ARBA" id="ARBA00023136"/>
    </source>
</evidence>
<dbReference type="FunFam" id="1.20.1070.10:FF:000055">
    <property type="entry name" value="Taste receptor type 2"/>
    <property type="match status" value="1"/>
</dbReference>
<dbReference type="PANTHER" id="PTHR11394:SF47">
    <property type="entry name" value="TASTE RECEPTOR TYPE 2 MEMBER 40"/>
    <property type="match status" value="1"/>
</dbReference>
<gene>
    <name evidence="14" type="primary">TAS2R4</name>
</gene>
<evidence type="ECO:0000256" key="1">
    <source>
        <dbReference type="ARBA" id="ARBA00004141"/>
    </source>
</evidence>
<evidence type="ECO:0000256" key="13">
    <source>
        <dbReference type="SAM" id="Phobius"/>
    </source>
</evidence>
<protein>
    <recommendedName>
        <fullName evidence="12">Taste receptor type 2</fullName>
    </recommendedName>
</protein>
<feature type="transmembrane region" description="Helical" evidence="13">
    <location>
        <begin position="145"/>
        <end position="166"/>
    </location>
</feature>
<evidence type="ECO:0000256" key="7">
    <source>
        <dbReference type="ARBA" id="ARBA00023040"/>
    </source>
</evidence>
<dbReference type="Ensembl" id="ENSCJPT00005007440.1">
    <property type="protein sequence ID" value="ENSCJPP00005004447.1"/>
    <property type="gene ID" value="ENSCJPG00005004403.1"/>
</dbReference>
<evidence type="ECO:0000256" key="6">
    <source>
        <dbReference type="ARBA" id="ARBA00022989"/>
    </source>
</evidence>
<feature type="transmembrane region" description="Helical" evidence="13">
    <location>
        <begin position="310"/>
        <end position="332"/>
    </location>
</feature>
<keyword evidence="9 12" id="KW-0675">Receptor</keyword>
<evidence type="ECO:0000256" key="12">
    <source>
        <dbReference type="RuleBase" id="RU004424"/>
    </source>
</evidence>
<dbReference type="GO" id="GO:0033038">
    <property type="term" value="F:bitter taste receptor activity"/>
    <property type="evidence" value="ECO:0007669"/>
    <property type="project" value="InterPro"/>
</dbReference>
<feature type="transmembrane region" description="Helical" evidence="13">
    <location>
        <begin position="282"/>
        <end position="303"/>
    </location>
</feature>
<proteinExistence type="inferred from homology"/>
<reference evidence="14" key="2">
    <citation type="submission" date="2025-08" db="UniProtKB">
        <authorList>
            <consortium name="Ensembl"/>
        </authorList>
    </citation>
    <scope>IDENTIFICATION</scope>
</reference>
<evidence type="ECO:0000256" key="3">
    <source>
        <dbReference type="ARBA" id="ARBA00022480"/>
    </source>
</evidence>
<keyword evidence="6 13" id="KW-1133">Transmembrane helix</keyword>
<dbReference type="GO" id="GO:0016020">
    <property type="term" value="C:membrane"/>
    <property type="evidence" value="ECO:0007669"/>
    <property type="project" value="UniProtKB-SubCell"/>
</dbReference>
<feature type="transmembrane region" description="Helical" evidence="13">
    <location>
        <begin position="198"/>
        <end position="220"/>
    </location>
</feature>
<feature type="transmembrane region" description="Helical" evidence="13">
    <location>
        <begin position="241"/>
        <end position="262"/>
    </location>
</feature>
<reference evidence="14" key="1">
    <citation type="submission" date="2015-11" db="EMBL/GenBank/DDBJ databases">
        <authorList>
            <consortium name="International Coturnix japonica Genome Analysis Consortium"/>
            <person name="Warren W."/>
            <person name="Burt D.W."/>
            <person name="Antin P.B."/>
            <person name="Lanford R."/>
            <person name="Gros J."/>
            <person name="Wilson R.K."/>
        </authorList>
    </citation>
    <scope>NUCLEOTIDE SEQUENCE [LARGE SCALE GENOMIC DNA]</scope>
</reference>
<keyword evidence="10 12" id="KW-0807">Transducer</keyword>
<feature type="transmembrane region" description="Helical" evidence="13">
    <location>
        <begin position="63"/>
        <end position="82"/>
    </location>
</feature>
<comment type="subcellular location">
    <subcellularLocation>
        <location evidence="1 12">Membrane</location>
        <topology evidence="1 12">Multi-pass membrane protein</topology>
    </subcellularLocation>
</comment>
<dbReference type="Proteomes" id="UP000694412">
    <property type="component" value="Chromosome 1"/>
</dbReference>
<dbReference type="Pfam" id="PF05296">
    <property type="entry name" value="TAS2R"/>
    <property type="match status" value="1"/>
</dbReference>
<evidence type="ECO:0000256" key="5">
    <source>
        <dbReference type="ARBA" id="ARBA00022692"/>
    </source>
</evidence>
<keyword evidence="4 12" id="KW-0716">Sensory transduction</keyword>
<feature type="transmembrane region" description="Helical" evidence="13">
    <location>
        <begin position="20"/>
        <end position="43"/>
    </location>
</feature>
<evidence type="ECO:0000313" key="15">
    <source>
        <dbReference type="Proteomes" id="UP000694412"/>
    </source>
</evidence>
<dbReference type="SUPFAM" id="SSF81321">
    <property type="entry name" value="Family A G protein-coupled receptor-like"/>
    <property type="match status" value="1"/>
</dbReference>
<dbReference type="PANTHER" id="PTHR11394">
    <property type="entry name" value="TASTE RECEPTOR TYPE 2"/>
    <property type="match status" value="1"/>
</dbReference>
<name>A0A8C2SZR0_COTJA</name>
<keyword evidence="15" id="KW-1185">Reference proteome</keyword>
<dbReference type="GeneTree" id="ENSGT01150000286961"/>
<keyword evidence="3 12" id="KW-0919">Taste</keyword>
<dbReference type="InterPro" id="IPR007960">
    <property type="entry name" value="TAS2R"/>
</dbReference>
<feature type="transmembrane region" description="Helical" evidence="13">
    <location>
        <begin position="102"/>
        <end position="124"/>
    </location>
</feature>
<accession>A0A8C2SZR0</accession>
<keyword evidence="7 12" id="KW-0297">G-protein coupled receptor</keyword>
<sequence length="337" mass="38199">TQHSLITIFVLLTLQFMLPPVLIVSMCIVAIEVVVGFMGNGFITAVNSINWIKSRRISAADMILIFLSTSRFILQVTVMMYIHSLYFTDVFKLASVYKTFGALWMFVNHSSLWFSTWLYVLYCVKIINVTQWLLLQIKLRITAMIPWLLLGSLLVSSVTSFPILWITPNTYLCRSTGNCGDNSTAHISSWDSSHLYLLLLYFTGCFFPLVLSMITSGLLINSLWKHTKKMQRYVHSFRDPLIDVHIIAIKSIISFLILYISSFVAQILLTLSTSQSKDFVKVAVSLVVTGAYPSIHSIILIIVNSKLKLALRMLSVVFFKLHILSAGIEVMLDYKSL</sequence>
<evidence type="ECO:0000256" key="2">
    <source>
        <dbReference type="ARBA" id="ARBA00007376"/>
    </source>
</evidence>
<keyword evidence="5 12" id="KW-0812">Transmembrane</keyword>
<evidence type="ECO:0000256" key="10">
    <source>
        <dbReference type="ARBA" id="ARBA00023224"/>
    </source>
</evidence>
<dbReference type="GO" id="GO:0004930">
    <property type="term" value="F:G protein-coupled receptor activity"/>
    <property type="evidence" value="ECO:0007669"/>
    <property type="project" value="UniProtKB-KW"/>
</dbReference>
<dbReference type="AlphaFoldDB" id="A0A8C2SZR0"/>
<organism evidence="14 15">
    <name type="scientific">Coturnix japonica</name>
    <name type="common">Japanese quail</name>
    <name type="synonym">Coturnix coturnix japonica</name>
    <dbReference type="NCBI Taxonomy" id="93934"/>
    <lineage>
        <taxon>Eukaryota</taxon>
        <taxon>Metazoa</taxon>
        <taxon>Chordata</taxon>
        <taxon>Craniata</taxon>
        <taxon>Vertebrata</taxon>
        <taxon>Euteleostomi</taxon>
        <taxon>Archelosauria</taxon>
        <taxon>Archosauria</taxon>
        <taxon>Dinosauria</taxon>
        <taxon>Saurischia</taxon>
        <taxon>Theropoda</taxon>
        <taxon>Coelurosauria</taxon>
        <taxon>Aves</taxon>
        <taxon>Neognathae</taxon>
        <taxon>Galloanserae</taxon>
        <taxon>Galliformes</taxon>
        <taxon>Phasianidae</taxon>
        <taxon>Perdicinae</taxon>
        <taxon>Coturnix</taxon>
    </lineage>
</organism>
<evidence type="ECO:0000256" key="9">
    <source>
        <dbReference type="ARBA" id="ARBA00023170"/>
    </source>
</evidence>
<evidence type="ECO:0000313" key="14">
    <source>
        <dbReference type="Ensembl" id="ENSCJPP00005004447.1"/>
    </source>
</evidence>
<comment type="similarity">
    <text evidence="2 11">Belongs to the G-protein coupled receptor T2R family.</text>
</comment>
<dbReference type="CDD" id="cd13950">
    <property type="entry name" value="7tm_TAS2R"/>
    <property type="match status" value="1"/>
</dbReference>